<gene>
    <name evidence="2" type="ORF">SAMN04489707_11082</name>
</gene>
<keyword evidence="3" id="KW-1185">Reference proteome</keyword>
<dbReference type="AlphaFoldDB" id="A0A1I7L030"/>
<organism evidence="2 3">
    <name type="scientific">Paenacidovorax caeni</name>
    <dbReference type="NCBI Taxonomy" id="343013"/>
    <lineage>
        <taxon>Bacteria</taxon>
        <taxon>Pseudomonadati</taxon>
        <taxon>Pseudomonadota</taxon>
        <taxon>Betaproteobacteria</taxon>
        <taxon>Burkholderiales</taxon>
        <taxon>Comamonadaceae</taxon>
        <taxon>Paenacidovorax</taxon>
    </lineage>
</organism>
<dbReference type="EMBL" id="FPBX01000108">
    <property type="protein sequence ID" value="SFV02924.1"/>
    <property type="molecule type" value="Genomic_DNA"/>
</dbReference>
<sequence>LADTGQLSSYGPYFTNNKGPEGPLLNLGILCTNPR</sequence>
<feature type="non-terminal residue" evidence="2">
    <location>
        <position position="1"/>
    </location>
</feature>
<reference evidence="2 3" key="1">
    <citation type="submission" date="2016-10" db="EMBL/GenBank/DDBJ databases">
        <authorList>
            <person name="de Groot N.N."/>
        </authorList>
    </citation>
    <scope>NUCLEOTIDE SEQUENCE [LARGE SCALE GENOMIC DNA]</scope>
    <source>
        <strain evidence="2 3">R-24608</strain>
    </source>
</reference>
<accession>A0A1I7L030</accession>
<dbReference type="Proteomes" id="UP000183656">
    <property type="component" value="Unassembled WGS sequence"/>
</dbReference>
<evidence type="ECO:0000313" key="2">
    <source>
        <dbReference type="EMBL" id="SFV02924.1"/>
    </source>
</evidence>
<feature type="region of interest" description="Disordered" evidence="1">
    <location>
        <begin position="1"/>
        <end position="21"/>
    </location>
</feature>
<evidence type="ECO:0000256" key="1">
    <source>
        <dbReference type="SAM" id="MobiDB-lite"/>
    </source>
</evidence>
<evidence type="ECO:0000313" key="3">
    <source>
        <dbReference type="Proteomes" id="UP000183656"/>
    </source>
</evidence>
<proteinExistence type="predicted"/>
<name>A0A1I7L030_9BURK</name>
<feature type="compositionally biased region" description="Polar residues" evidence="1">
    <location>
        <begin position="1"/>
        <end position="18"/>
    </location>
</feature>
<protein>
    <submittedName>
        <fullName evidence="2">Uncharacterized protein</fullName>
    </submittedName>
</protein>